<sequence>MHSSVFRDMFTIPLPSDEAMVEGCAVVVLQGDTVRDWCLLLRAVFPKGLPDEVPSIDVIAAILRLSKKYDFPIFRKNCVDRLKGEFPASLEEYDDLDDWTYISGNCDGNVCMLLISLAREIGVYSVLPLSFALIVQEDMLEVLRSDVALSSDDRLACLTGYFNLLKLQSTTTMAWLGLGSKSHIPCSNCLQPSKCPAAVKEIALKTLKSNPPELRVTRRWLEEWDKEMCRHCRKTAKDIYDTGRDTCWTQLPAAFGLPSWEELKSMDFE</sequence>
<name>A0AAD7MNU2_9AGAR</name>
<evidence type="ECO:0000313" key="2">
    <source>
        <dbReference type="Proteomes" id="UP001215598"/>
    </source>
</evidence>
<organism evidence="1 2">
    <name type="scientific">Mycena metata</name>
    <dbReference type="NCBI Taxonomy" id="1033252"/>
    <lineage>
        <taxon>Eukaryota</taxon>
        <taxon>Fungi</taxon>
        <taxon>Dikarya</taxon>
        <taxon>Basidiomycota</taxon>
        <taxon>Agaricomycotina</taxon>
        <taxon>Agaricomycetes</taxon>
        <taxon>Agaricomycetidae</taxon>
        <taxon>Agaricales</taxon>
        <taxon>Marasmiineae</taxon>
        <taxon>Mycenaceae</taxon>
        <taxon>Mycena</taxon>
    </lineage>
</organism>
<keyword evidence="2" id="KW-1185">Reference proteome</keyword>
<comment type="caution">
    <text evidence="1">The sequence shown here is derived from an EMBL/GenBank/DDBJ whole genome shotgun (WGS) entry which is preliminary data.</text>
</comment>
<dbReference type="AlphaFoldDB" id="A0AAD7MNU2"/>
<reference evidence="1" key="1">
    <citation type="submission" date="2023-03" db="EMBL/GenBank/DDBJ databases">
        <title>Massive genome expansion in bonnet fungi (Mycena s.s.) driven by repeated elements and novel gene families across ecological guilds.</title>
        <authorList>
            <consortium name="Lawrence Berkeley National Laboratory"/>
            <person name="Harder C.B."/>
            <person name="Miyauchi S."/>
            <person name="Viragh M."/>
            <person name="Kuo A."/>
            <person name="Thoen E."/>
            <person name="Andreopoulos B."/>
            <person name="Lu D."/>
            <person name="Skrede I."/>
            <person name="Drula E."/>
            <person name="Henrissat B."/>
            <person name="Morin E."/>
            <person name="Kohler A."/>
            <person name="Barry K."/>
            <person name="LaButti K."/>
            <person name="Morin E."/>
            <person name="Salamov A."/>
            <person name="Lipzen A."/>
            <person name="Mereny Z."/>
            <person name="Hegedus B."/>
            <person name="Baldrian P."/>
            <person name="Stursova M."/>
            <person name="Weitz H."/>
            <person name="Taylor A."/>
            <person name="Grigoriev I.V."/>
            <person name="Nagy L.G."/>
            <person name="Martin F."/>
            <person name="Kauserud H."/>
        </authorList>
    </citation>
    <scope>NUCLEOTIDE SEQUENCE</scope>
    <source>
        <strain evidence="1">CBHHK182m</strain>
    </source>
</reference>
<accession>A0AAD7MNU2</accession>
<evidence type="ECO:0000313" key="1">
    <source>
        <dbReference type="EMBL" id="KAJ7725322.1"/>
    </source>
</evidence>
<gene>
    <name evidence="1" type="ORF">B0H16DRAFT_1594526</name>
</gene>
<dbReference type="EMBL" id="JARKIB010000195">
    <property type="protein sequence ID" value="KAJ7725322.1"/>
    <property type="molecule type" value="Genomic_DNA"/>
</dbReference>
<evidence type="ECO:0008006" key="3">
    <source>
        <dbReference type="Google" id="ProtNLM"/>
    </source>
</evidence>
<dbReference type="Proteomes" id="UP001215598">
    <property type="component" value="Unassembled WGS sequence"/>
</dbReference>
<proteinExistence type="predicted"/>
<protein>
    <recommendedName>
        <fullName evidence="3">BTB domain-containing protein</fullName>
    </recommendedName>
</protein>